<dbReference type="AntiFam" id="ANF00147">
    <property type="entry name" value="Shadow ORF (opposite ptlH)"/>
</dbReference>
<protein>
    <submittedName>
        <fullName evidence="1">Unannotated protein</fullName>
    </submittedName>
</protein>
<gene>
    <name evidence="1" type="ORF">UFOPK4209_00326</name>
</gene>
<dbReference type="EMBL" id="CAFBPY010000031">
    <property type="protein sequence ID" value="CAB5035595.1"/>
    <property type="molecule type" value="Genomic_DNA"/>
</dbReference>
<reference evidence="1" key="1">
    <citation type="submission" date="2020-05" db="EMBL/GenBank/DDBJ databases">
        <authorList>
            <person name="Chiriac C."/>
            <person name="Salcher M."/>
            <person name="Ghai R."/>
            <person name="Kavagutti S V."/>
        </authorList>
    </citation>
    <scope>NUCLEOTIDE SEQUENCE</scope>
</reference>
<evidence type="ECO:0000313" key="1">
    <source>
        <dbReference type="EMBL" id="CAB5035595.1"/>
    </source>
</evidence>
<organism evidence="1">
    <name type="scientific">freshwater metagenome</name>
    <dbReference type="NCBI Taxonomy" id="449393"/>
    <lineage>
        <taxon>unclassified sequences</taxon>
        <taxon>metagenomes</taxon>
        <taxon>ecological metagenomes</taxon>
    </lineage>
</organism>
<sequence length="66" mass="7344">MRSSCVSSKINIRSLGSAISNIADRRVVFPAPVPPEIKNDFLAFTILDKYLLTSKLSQLLLDPLRL</sequence>
<proteinExistence type="predicted"/>
<dbReference type="AlphaFoldDB" id="A0A6J7S2W1"/>
<accession>A0A6J7S2W1</accession>
<name>A0A6J7S2W1_9ZZZZ</name>